<reference evidence="3 4" key="1">
    <citation type="journal article" date="2018" name="Front. Microbiol.">
        <title>Novel Insights Into Bacterial Dimethylsulfoniopropionate Catabolism in the East China Sea.</title>
        <authorList>
            <person name="Liu J."/>
            <person name="Liu J."/>
            <person name="Zhang S.H."/>
            <person name="Liang J."/>
            <person name="Lin H."/>
            <person name="Song D."/>
            <person name="Yang G.P."/>
            <person name="Todd J.D."/>
            <person name="Zhang X.H."/>
        </authorList>
    </citation>
    <scope>NUCLEOTIDE SEQUENCE [LARGE SCALE GENOMIC DNA]</scope>
    <source>
        <strain evidence="3 4">ZYFD042</strain>
    </source>
</reference>
<protein>
    <recommendedName>
        <fullName evidence="2">UspA domain-containing protein</fullName>
    </recommendedName>
</protein>
<dbReference type="InterPro" id="IPR006015">
    <property type="entry name" value="Universal_stress_UspA"/>
</dbReference>
<dbReference type="RefSeq" id="WP_128218180.1">
    <property type="nucleotide sequence ID" value="NZ_RBZY01000037.1"/>
</dbReference>
<dbReference type="Proteomes" id="UP000285970">
    <property type="component" value="Unassembled WGS sequence"/>
</dbReference>
<evidence type="ECO:0000313" key="3">
    <source>
        <dbReference type="EMBL" id="RWR17761.1"/>
    </source>
</evidence>
<feature type="domain" description="UspA" evidence="2">
    <location>
        <begin position="2"/>
        <end position="47"/>
    </location>
</feature>
<dbReference type="AlphaFoldDB" id="A0A443JB77"/>
<gene>
    <name evidence="3" type="ORF">D8Y23_10970</name>
</gene>
<dbReference type="SUPFAM" id="SSF52402">
    <property type="entry name" value="Adenine nucleotide alpha hydrolases-like"/>
    <property type="match status" value="2"/>
</dbReference>
<organism evidence="3 4">
    <name type="scientific">Microbacterium enclense</name>
    <dbReference type="NCBI Taxonomy" id="993073"/>
    <lineage>
        <taxon>Bacteria</taxon>
        <taxon>Bacillati</taxon>
        <taxon>Actinomycetota</taxon>
        <taxon>Actinomycetes</taxon>
        <taxon>Micrococcales</taxon>
        <taxon>Microbacteriaceae</taxon>
        <taxon>Microbacterium</taxon>
    </lineage>
</organism>
<dbReference type="EMBL" id="RBZY01000037">
    <property type="protein sequence ID" value="RWR17761.1"/>
    <property type="molecule type" value="Genomic_DNA"/>
</dbReference>
<dbReference type="InterPro" id="IPR014729">
    <property type="entry name" value="Rossmann-like_a/b/a_fold"/>
</dbReference>
<comment type="caution">
    <text evidence="3">The sequence shown here is derived from an EMBL/GenBank/DDBJ whole genome shotgun (WGS) entry which is preliminary data.</text>
</comment>
<name>A0A443JB77_9MICO</name>
<evidence type="ECO:0000259" key="2">
    <source>
        <dbReference type="Pfam" id="PF00582"/>
    </source>
</evidence>
<dbReference type="PANTHER" id="PTHR46553:SF3">
    <property type="entry name" value="ADENINE NUCLEOTIDE ALPHA HYDROLASES-LIKE SUPERFAMILY PROTEIN"/>
    <property type="match status" value="1"/>
</dbReference>
<proteinExistence type="inferred from homology"/>
<accession>A0A443JB77</accession>
<dbReference type="OrthoDB" id="5083414at2"/>
<evidence type="ECO:0000256" key="1">
    <source>
        <dbReference type="ARBA" id="ARBA00008791"/>
    </source>
</evidence>
<dbReference type="Gene3D" id="3.40.50.620">
    <property type="entry name" value="HUPs"/>
    <property type="match status" value="2"/>
</dbReference>
<dbReference type="PANTHER" id="PTHR46553">
    <property type="entry name" value="ADENINE NUCLEOTIDE ALPHA HYDROLASES-LIKE SUPERFAMILY PROTEIN"/>
    <property type="match status" value="1"/>
</dbReference>
<comment type="similarity">
    <text evidence="1">Belongs to the universal stress protein A family.</text>
</comment>
<dbReference type="PRINTS" id="PR01438">
    <property type="entry name" value="UNVRSLSTRESS"/>
</dbReference>
<sequence length="285" mass="30145">MERVVLGYDGSPASEAALEWVAHRARGRRTELDIVLVTNMFLSDRTVAGTVLEAAARRWRDLAPDSPANVVRLDGTMPATLTNAARGAGLLVLGIQAGSRVRTVLGGWMPLRAALQSGAPTAVIPAGWAAGDDPVAVGLDDDDSSMAAVDFAAAEAFSAGAPLRVIHSWLMGGSQVQGTTALLPSPQRVAREHARILDATVERVRSEFPHLDVRRELVRDNPTSALTRAAARSRMVVIGSHGRGVISGSLLGSVGLDLVGVLERPVCIVPRRRPLTREEGLPARS</sequence>
<dbReference type="InterPro" id="IPR006016">
    <property type="entry name" value="UspA"/>
</dbReference>
<feature type="domain" description="UspA" evidence="2">
    <location>
        <begin position="134"/>
        <end position="270"/>
    </location>
</feature>
<dbReference type="Pfam" id="PF00582">
    <property type="entry name" value="Usp"/>
    <property type="match status" value="2"/>
</dbReference>
<evidence type="ECO:0000313" key="4">
    <source>
        <dbReference type="Proteomes" id="UP000285970"/>
    </source>
</evidence>